<dbReference type="RefSeq" id="WP_310098099.1">
    <property type="nucleotide sequence ID" value="NZ_JAVDUU010000003.1"/>
</dbReference>
<gene>
    <name evidence="1" type="ORF">J2W55_003438</name>
</gene>
<dbReference type="NCBIfam" id="TIGR02436">
    <property type="entry name" value="four helix bundle protein"/>
    <property type="match status" value="1"/>
</dbReference>
<protein>
    <submittedName>
        <fullName evidence="1">Four helix bundle protein</fullName>
    </submittedName>
</protein>
<dbReference type="Gene3D" id="1.20.1440.60">
    <property type="entry name" value="23S rRNA-intervening sequence"/>
    <property type="match status" value="1"/>
</dbReference>
<name>A0ABU1TDV7_9SPHI</name>
<dbReference type="PIRSF" id="PIRSF035652">
    <property type="entry name" value="CHP02436"/>
    <property type="match status" value="1"/>
</dbReference>
<dbReference type="SUPFAM" id="SSF158446">
    <property type="entry name" value="IVS-encoded protein-like"/>
    <property type="match status" value="1"/>
</dbReference>
<evidence type="ECO:0000313" key="1">
    <source>
        <dbReference type="EMBL" id="MDR6943585.1"/>
    </source>
</evidence>
<reference evidence="1 2" key="1">
    <citation type="submission" date="2023-07" db="EMBL/GenBank/DDBJ databases">
        <title>Sorghum-associated microbial communities from plants grown in Nebraska, USA.</title>
        <authorList>
            <person name="Schachtman D."/>
        </authorList>
    </citation>
    <scope>NUCLEOTIDE SEQUENCE [LARGE SCALE GENOMIC DNA]</scope>
    <source>
        <strain evidence="1 2">3262</strain>
    </source>
</reference>
<dbReference type="EMBL" id="JAVDUU010000003">
    <property type="protein sequence ID" value="MDR6943585.1"/>
    <property type="molecule type" value="Genomic_DNA"/>
</dbReference>
<accession>A0ABU1TDV7</accession>
<evidence type="ECO:0000313" key="2">
    <source>
        <dbReference type="Proteomes" id="UP001247620"/>
    </source>
</evidence>
<dbReference type="Pfam" id="PF05635">
    <property type="entry name" value="23S_rRNA_IVP"/>
    <property type="match status" value="1"/>
</dbReference>
<dbReference type="InterPro" id="IPR012657">
    <property type="entry name" value="23S_rRNA-intervening_sequence"/>
</dbReference>
<sequence>MANNDRIAFAEMFKNRTKKFVIDNIKFFKTLPKTEEAKIIGRQLLRSASSVGANYRAACRARSQAEFHAKLSIVVEEADESAFWMEVLIEAEIVKLSDLASLVDEANQILKIASASRKTVSINKTLPSSKESKLNNSTTE</sequence>
<comment type="caution">
    <text evidence="1">The sequence shown here is derived from an EMBL/GenBank/DDBJ whole genome shotgun (WGS) entry which is preliminary data.</text>
</comment>
<dbReference type="PANTHER" id="PTHR38471">
    <property type="entry name" value="FOUR HELIX BUNDLE PROTEIN"/>
    <property type="match status" value="1"/>
</dbReference>
<dbReference type="Proteomes" id="UP001247620">
    <property type="component" value="Unassembled WGS sequence"/>
</dbReference>
<proteinExistence type="predicted"/>
<organism evidence="1 2">
    <name type="scientific">Mucilaginibacter pocheonensis</name>
    <dbReference type="NCBI Taxonomy" id="398050"/>
    <lineage>
        <taxon>Bacteria</taxon>
        <taxon>Pseudomonadati</taxon>
        <taxon>Bacteroidota</taxon>
        <taxon>Sphingobacteriia</taxon>
        <taxon>Sphingobacteriales</taxon>
        <taxon>Sphingobacteriaceae</taxon>
        <taxon>Mucilaginibacter</taxon>
    </lineage>
</organism>
<keyword evidence="2" id="KW-1185">Reference proteome</keyword>
<dbReference type="InterPro" id="IPR036583">
    <property type="entry name" value="23S_rRNA_IVS_sf"/>
</dbReference>
<dbReference type="PANTHER" id="PTHR38471:SF2">
    <property type="entry name" value="FOUR HELIX BUNDLE PROTEIN"/>
    <property type="match status" value="1"/>
</dbReference>